<keyword evidence="8" id="KW-0289">Folate biosynthesis</keyword>
<protein>
    <recommendedName>
        <fullName evidence="4">dihydropteroate synthase</fullName>
        <ecNumber evidence="4">2.5.1.15</ecNumber>
    </recommendedName>
</protein>
<keyword evidence="6" id="KW-0479">Metal-binding</keyword>
<dbReference type="InterPro" id="IPR011005">
    <property type="entry name" value="Dihydropteroate_synth-like_sf"/>
</dbReference>
<dbReference type="InterPro" id="IPR045031">
    <property type="entry name" value="DHP_synth-like"/>
</dbReference>
<dbReference type="GO" id="GO:0046872">
    <property type="term" value="F:metal ion binding"/>
    <property type="evidence" value="ECO:0007669"/>
    <property type="project" value="UniProtKB-KW"/>
</dbReference>
<dbReference type="PROSITE" id="PS00793">
    <property type="entry name" value="DHPS_2"/>
    <property type="match status" value="1"/>
</dbReference>
<dbReference type="CDD" id="cd00739">
    <property type="entry name" value="DHPS"/>
    <property type="match status" value="1"/>
</dbReference>
<dbReference type="EC" id="2.5.1.15" evidence="4"/>
<sequence length="380" mass="42031">MYIYKLGNISDKKAALKRLGVEGGGISIMSKKMELFYFYIEDLRTPAANILKQDALSIGADLAVPGGVIVNEKPTYDCILIGTKKHMEILSKKELSQPFGLKKLAENLKKLIDIKKFPLKIMGVINANDDSFFEGSRFVSDDAINQIELMISEGADIIDVGAVSSRPGADEVSVEEELERIKPICDTIGSKKLYEKATFSIDSYTLPVVEYALKNGFSIVNDISGASNDELISLAKKYDAKLCIMHMQGEPKTMQDNPSYSNIMLELDEFFADRIAKCEALGLKKENIILDVGIGFGKTVDHNIRLIKNLGHFKHFGCEILIGASRKSMIDKIIKTPIEKRLPGTLAIHLKAVENGANIVRCHDVTEHKQAFSVQEVLSS</sequence>
<gene>
    <name evidence="10" type="ORF">MNB_SV-5-878</name>
</gene>
<feature type="domain" description="Pterin-binding" evidence="9">
    <location>
        <begin position="119"/>
        <end position="373"/>
    </location>
</feature>
<dbReference type="GO" id="GO:0005829">
    <property type="term" value="C:cytosol"/>
    <property type="evidence" value="ECO:0007669"/>
    <property type="project" value="TreeGrafter"/>
</dbReference>
<dbReference type="Pfam" id="PF00809">
    <property type="entry name" value="Pterin_bind"/>
    <property type="match status" value="1"/>
</dbReference>
<dbReference type="PROSITE" id="PS50972">
    <property type="entry name" value="PTERIN_BINDING"/>
    <property type="match status" value="1"/>
</dbReference>
<evidence type="ECO:0000256" key="8">
    <source>
        <dbReference type="ARBA" id="ARBA00022909"/>
    </source>
</evidence>
<evidence type="ECO:0000259" key="9">
    <source>
        <dbReference type="PROSITE" id="PS50972"/>
    </source>
</evidence>
<dbReference type="InterPro" id="IPR006390">
    <property type="entry name" value="DHP_synth_dom"/>
</dbReference>
<evidence type="ECO:0000256" key="4">
    <source>
        <dbReference type="ARBA" id="ARBA00012458"/>
    </source>
</evidence>
<dbReference type="AlphaFoldDB" id="A0A1W1EEG9"/>
<dbReference type="GO" id="GO:0004156">
    <property type="term" value="F:dihydropteroate synthase activity"/>
    <property type="evidence" value="ECO:0007669"/>
    <property type="project" value="UniProtKB-EC"/>
</dbReference>
<name>A0A1W1EEG9_9ZZZZ</name>
<comment type="catalytic activity">
    <reaction evidence="1">
        <text>(7,8-dihydropterin-6-yl)methyl diphosphate + 4-aminobenzoate = 7,8-dihydropteroate + diphosphate</text>
        <dbReference type="Rhea" id="RHEA:19949"/>
        <dbReference type="ChEBI" id="CHEBI:17836"/>
        <dbReference type="ChEBI" id="CHEBI:17839"/>
        <dbReference type="ChEBI" id="CHEBI:33019"/>
        <dbReference type="ChEBI" id="CHEBI:72950"/>
        <dbReference type="EC" id="2.5.1.15"/>
    </reaction>
</comment>
<reference evidence="10" key="1">
    <citation type="submission" date="2016-10" db="EMBL/GenBank/DDBJ databases">
        <authorList>
            <person name="de Groot N.N."/>
        </authorList>
    </citation>
    <scope>NUCLEOTIDE SEQUENCE</scope>
</reference>
<dbReference type="NCBIfam" id="TIGR01496">
    <property type="entry name" value="DHPS"/>
    <property type="match status" value="1"/>
</dbReference>
<evidence type="ECO:0000256" key="7">
    <source>
        <dbReference type="ARBA" id="ARBA00022842"/>
    </source>
</evidence>
<evidence type="ECO:0000256" key="2">
    <source>
        <dbReference type="ARBA" id="ARBA00001946"/>
    </source>
</evidence>
<evidence type="ECO:0000313" key="10">
    <source>
        <dbReference type="EMBL" id="SFZ98449.1"/>
    </source>
</evidence>
<dbReference type="InterPro" id="IPR016227">
    <property type="entry name" value="Dihydropteroate_synthase_prd"/>
</dbReference>
<accession>A0A1W1EEG9</accession>
<dbReference type="PANTHER" id="PTHR20941">
    <property type="entry name" value="FOLATE SYNTHESIS PROTEINS"/>
    <property type="match status" value="1"/>
</dbReference>
<organism evidence="10">
    <name type="scientific">hydrothermal vent metagenome</name>
    <dbReference type="NCBI Taxonomy" id="652676"/>
    <lineage>
        <taxon>unclassified sequences</taxon>
        <taxon>metagenomes</taxon>
        <taxon>ecological metagenomes</taxon>
    </lineage>
</organism>
<dbReference type="PANTHER" id="PTHR20941:SF1">
    <property type="entry name" value="FOLIC ACID SYNTHESIS PROTEIN FOL1"/>
    <property type="match status" value="1"/>
</dbReference>
<evidence type="ECO:0000256" key="1">
    <source>
        <dbReference type="ARBA" id="ARBA00000012"/>
    </source>
</evidence>
<dbReference type="Gene3D" id="3.20.20.20">
    <property type="entry name" value="Dihydropteroate synthase-like"/>
    <property type="match status" value="1"/>
</dbReference>
<comment type="pathway">
    <text evidence="3">Cofactor biosynthesis; tetrahydrofolate biosynthesis; 7,8-dihydrofolate from 2-amino-4-hydroxy-6-hydroxymethyl-7,8-dihydropteridine diphosphate and 4-aminobenzoate: step 1/2.</text>
</comment>
<keyword evidence="5 10" id="KW-0808">Transferase</keyword>
<keyword evidence="7" id="KW-0460">Magnesium</keyword>
<dbReference type="GO" id="GO:0046656">
    <property type="term" value="P:folic acid biosynthetic process"/>
    <property type="evidence" value="ECO:0007669"/>
    <property type="project" value="UniProtKB-KW"/>
</dbReference>
<dbReference type="PIRSF" id="PIRSF000501">
    <property type="entry name" value="DHPS_Campy_prd"/>
    <property type="match status" value="1"/>
</dbReference>
<proteinExistence type="predicted"/>
<evidence type="ECO:0000256" key="6">
    <source>
        <dbReference type="ARBA" id="ARBA00022723"/>
    </source>
</evidence>
<evidence type="ECO:0000256" key="3">
    <source>
        <dbReference type="ARBA" id="ARBA00004763"/>
    </source>
</evidence>
<evidence type="ECO:0000256" key="5">
    <source>
        <dbReference type="ARBA" id="ARBA00022679"/>
    </source>
</evidence>
<dbReference type="GO" id="GO:0046654">
    <property type="term" value="P:tetrahydrofolate biosynthetic process"/>
    <property type="evidence" value="ECO:0007669"/>
    <property type="project" value="TreeGrafter"/>
</dbReference>
<dbReference type="SUPFAM" id="SSF51717">
    <property type="entry name" value="Dihydropteroate synthetase-like"/>
    <property type="match status" value="1"/>
</dbReference>
<dbReference type="InterPro" id="IPR000489">
    <property type="entry name" value="Pterin-binding_dom"/>
</dbReference>
<dbReference type="EMBL" id="FPKX01000051">
    <property type="protein sequence ID" value="SFZ98449.1"/>
    <property type="molecule type" value="Genomic_DNA"/>
</dbReference>
<comment type="cofactor">
    <cofactor evidence="2">
        <name>Mg(2+)</name>
        <dbReference type="ChEBI" id="CHEBI:18420"/>
    </cofactor>
</comment>